<keyword evidence="1" id="KW-1133">Transmembrane helix</keyword>
<dbReference type="EMBL" id="MN740822">
    <property type="protein sequence ID" value="QHU13601.1"/>
    <property type="molecule type" value="Genomic_DNA"/>
</dbReference>
<keyword evidence="1" id="KW-0812">Transmembrane</keyword>
<dbReference type="AlphaFoldDB" id="A0A6C0K8W5"/>
<feature type="transmembrane region" description="Helical" evidence="1">
    <location>
        <begin position="113"/>
        <end position="135"/>
    </location>
</feature>
<name>A0A6C0K8W5_9ZZZZ</name>
<feature type="transmembrane region" description="Helical" evidence="1">
    <location>
        <begin position="76"/>
        <end position="101"/>
    </location>
</feature>
<evidence type="ECO:0000313" key="2">
    <source>
        <dbReference type="EMBL" id="QHU13601.1"/>
    </source>
</evidence>
<proteinExistence type="predicted"/>
<protein>
    <submittedName>
        <fullName evidence="2">Uncharacterized protein</fullName>
    </submittedName>
</protein>
<keyword evidence="1" id="KW-0472">Membrane</keyword>
<organism evidence="2">
    <name type="scientific">viral metagenome</name>
    <dbReference type="NCBI Taxonomy" id="1070528"/>
    <lineage>
        <taxon>unclassified sequences</taxon>
        <taxon>metagenomes</taxon>
        <taxon>organismal metagenomes</taxon>
    </lineage>
</organism>
<reference evidence="2" key="1">
    <citation type="journal article" date="2020" name="Nature">
        <title>Giant virus diversity and host interactions through global metagenomics.</title>
        <authorList>
            <person name="Schulz F."/>
            <person name="Roux S."/>
            <person name="Paez-Espino D."/>
            <person name="Jungbluth S."/>
            <person name="Walsh D.A."/>
            <person name="Denef V.J."/>
            <person name="McMahon K.D."/>
            <person name="Konstantinidis K.T."/>
            <person name="Eloe-Fadrosh E.A."/>
            <person name="Kyrpides N.C."/>
            <person name="Woyke T."/>
        </authorList>
    </citation>
    <scope>NUCLEOTIDE SEQUENCE</scope>
    <source>
        <strain evidence="2">GVMAG-S-1101178-73</strain>
    </source>
</reference>
<accession>A0A6C0K8W5</accession>
<evidence type="ECO:0000256" key="1">
    <source>
        <dbReference type="SAM" id="Phobius"/>
    </source>
</evidence>
<sequence>MLILPLFATYLEIINGTNRKTTAGAATTEHFHNDYNNIYDKNGDIIENEGLKYDIISALYLVMRGYNANYYYRWGIIDHICIVLLYILTFLISAFAAYLSFSCTWKGMIDNIIVRLLFAFIAFMLGPFYLLWYLLVNYLGGLC</sequence>